<dbReference type="Proteomes" id="UP000887581">
    <property type="component" value="Unplaced"/>
</dbReference>
<dbReference type="AlphaFoldDB" id="A0A915PE76"/>
<organism evidence="3 4">
    <name type="scientific">Setaria digitata</name>
    <dbReference type="NCBI Taxonomy" id="48799"/>
    <lineage>
        <taxon>Eukaryota</taxon>
        <taxon>Metazoa</taxon>
        <taxon>Ecdysozoa</taxon>
        <taxon>Nematoda</taxon>
        <taxon>Chromadorea</taxon>
        <taxon>Rhabditida</taxon>
        <taxon>Spirurina</taxon>
        <taxon>Spiruromorpha</taxon>
        <taxon>Filarioidea</taxon>
        <taxon>Setariidae</taxon>
        <taxon>Setaria</taxon>
    </lineage>
</organism>
<evidence type="ECO:0000313" key="4">
    <source>
        <dbReference type="WBParaSite" id="sdigi.contig119.g4700.t1"/>
    </source>
</evidence>
<evidence type="ECO:0000256" key="1">
    <source>
        <dbReference type="SAM" id="MobiDB-lite"/>
    </source>
</evidence>
<feature type="signal peptide" evidence="2">
    <location>
        <begin position="1"/>
        <end position="16"/>
    </location>
</feature>
<name>A0A915PE76_9BILA</name>
<reference evidence="4" key="1">
    <citation type="submission" date="2022-11" db="UniProtKB">
        <authorList>
            <consortium name="WormBaseParasite"/>
        </authorList>
    </citation>
    <scope>IDENTIFICATION</scope>
</reference>
<proteinExistence type="predicted"/>
<keyword evidence="3" id="KW-1185">Reference proteome</keyword>
<evidence type="ECO:0000256" key="2">
    <source>
        <dbReference type="SAM" id="SignalP"/>
    </source>
</evidence>
<evidence type="ECO:0000313" key="3">
    <source>
        <dbReference type="Proteomes" id="UP000887581"/>
    </source>
</evidence>
<accession>A0A915PE76</accession>
<sequence>MMLLVILLSTFGFACSTVLPKQNTSNTVKNETGEAHWYPPPPPQPISPQLQPMYNAPSPFHPFTYGSPGYFPYTSCYPPASCSRTSPFTIDRNPSNKLMREFCRFTATASENSCNTCCKIAARHYTTSIDEVRGIMFAFDPKMPPVQTHPKPHHLSVVRKKRAAEKPTNTNPTNLPDAKTRSMVNSPLPGLIPIGGSIISSSNDIPQCFCCAPVRSVHLF</sequence>
<keyword evidence="2" id="KW-0732">Signal</keyword>
<feature type="chain" id="PRO_5037778461" evidence="2">
    <location>
        <begin position="17"/>
        <end position="220"/>
    </location>
</feature>
<feature type="region of interest" description="Disordered" evidence="1">
    <location>
        <begin position="159"/>
        <end position="181"/>
    </location>
</feature>
<protein>
    <submittedName>
        <fullName evidence="4">Uncharacterized protein</fullName>
    </submittedName>
</protein>
<dbReference type="WBParaSite" id="sdigi.contig119.g4700.t1">
    <property type="protein sequence ID" value="sdigi.contig119.g4700.t1"/>
    <property type="gene ID" value="sdigi.contig119.g4700"/>
</dbReference>